<proteinExistence type="predicted"/>
<evidence type="ECO:0000256" key="1">
    <source>
        <dbReference type="SAM" id="MobiDB-lite"/>
    </source>
</evidence>
<feature type="compositionally biased region" description="Basic and acidic residues" evidence="1">
    <location>
        <begin position="194"/>
        <end position="203"/>
    </location>
</feature>
<feature type="region of interest" description="Disordered" evidence="1">
    <location>
        <begin position="178"/>
        <end position="210"/>
    </location>
</feature>
<keyword evidence="3" id="KW-1185">Reference proteome</keyword>
<sequence length="322" mass="35685">MTSIREPENLIDDQSVQMEDDSIPTQLTDEQRCAKLKGFNKEIQIFTARKEYVQDMLRIEKSDDTPNSETVKKLSEDLESLDKKIKFLEGKVTEFLPCPVALCKHNFKIKTNNKNGKRHAEPILRPPKLINLTSKSDKENEFTLPKKTAKPVPVESTKLSVPTNNSFAVLNAANNDAEDVPPVAIKPRKGKGKSPNENRKRNEIANSQVKPGLSFAQAAQPVPQHQMATPGNDSSAPNITTPKINFKDNVNNKEAANAAKPVVNEEFGILQAIMELQNIFNLFPNLLPQMYKSANSNNPADKLGCLLKGVCSSISTLNINNV</sequence>
<dbReference type="EMBL" id="BMAO01019261">
    <property type="protein sequence ID" value="GFR29464.1"/>
    <property type="molecule type" value="Genomic_DNA"/>
</dbReference>
<feature type="region of interest" description="Disordered" evidence="1">
    <location>
        <begin position="1"/>
        <end position="20"/>
    </location>
</feature>
<comment type="caution">
    <text evidence="2">The sequence shown here is derived from an EMBL/GenBank/DDBJ whole genome shotgun (WGS) entry which is preliminary data.</text>
</comment>
<feature type="region of interest" description="Disordered" evidence="1">
    <location>
        <begin position="137"/>
        <end position="159"/>
    </location>
</feature>
<name>A0A8X6IVZ2_TRICU</name>
<organism evidence="2 3">
    <name type="scientific">Trichonephila clavata</name>
    <name type="common">Joro spider</name>
    <name type="synonym">Nephila clavata</name>
    <dbReference type="NCBI Taxonomy" id="2740835"/>
    <lineage>
        <taxon>Eukaryota</taxon>
        <taxon>Metazoa</taxon>
        <taxon>Ecdysozoa</taxon>
        <taxon>Arthropoda</taxon>
        <taxon>Chelicerata</taxon>
        <taxon>Arachnida</taxon>
        <taxon>Araneae</taxon>
        <taxon>Araneomorphae</taxon>
        <taxon>Entelegynae</taxon>
        <taxon>Araneoidea</taxon>
        <taxon>Nephilidae</taxon>
        <taxon>Trichonephila</taxon>
    </lineage>
</organism>
<reference evidence="2" key="1">
    <citation type="submission" date="2020-07" db="EMBL/GenBank/DDBJ databases">
        <title>Multicomponent nature underlies the extraordinary mechanical properties of spider dragline silk.</title>
        <authorList>
            <person name="Kono N."/>
            <person name="Nakamura H."/>
            <person name="Mori M."/>
            <person name="Yoshida Y."/>
            <person name="Ohtoshi R."/>
            <person name="Malay A.D."/>
            <person name="Moran D.A.P."/>
            <person name="Tomita M."/>
            <person name="Numata K."/>
            <person name="Arakawa K."/>
        </authorList>
    </citation>
    <scope>NUCLEOTIDE SEQUENCE</scope>
</reference>
<accession>A0A8X6IVZ2</accession>
<gene>
    <name evidence="2" type="ORF">TNCT_528881</name>
</gene>
<evidence type="ECO:0000313" key="2">
    <source>
        <dbReference type="EMBL" id="GFR29464.1"/>
    </source>
</evidence>
<dbReference type="Proteomes" id="UP000887116">
    <property type="component" value="Unassembled WGS sequence"/>
</dbReference>
<protein>
    <submittedName>
        <fullName evidence="2">Uncharacterized protein</fullName>
    </submittedName>
</protein>
<evidence type="ECO:0000313" key="3">
    <source>
        <dbReference type="Proteomes" id="UP000887116"/>
    </source>
</evidence>
<dbReference type="AlphaFoldDB" id="A0A8X6IVZ2"/>